<dbReference type="AlphaFoldDB" id="A0A2A9PMA1"/>
<feature type="compositionally biased region" description="Basic residues" evidence="1">
    <location>
        <begin position="18"/>
        <end position="29"/>
    </location>
</feature>
<name>A0A2A9PMA1_OPHUN</name>
<evidence type="ECO:0000313" key="2">
    <source>
        <dbReference type="EMBL" id="PFH62499.1"/>
    </source>
</evidence>
<evidence type="ECO:0000313" key="3">
    <source>
        <dbReference type="Proteomes" id="UP000037136"/>
    </source>
</evidence>
<sequence length="120" mass="13207">MDLRASQAAEDAGGGRRTTTKNRKSFGRKSSRGWYPLVEVPFYPATGTVFSQLLMTQTTTGVVCAESLSITVYQDGHLFPCELQGRRRPDDSVPPDGEMVDSWAYHLQDCGKAEVVVSSF</sequence>
<reference evidence="2 3" key="1">
    <citation type="journal article" date="2015" name="BMC Genomics">
        <title>Gene expression during zombie ant biting behavior reflects the complexity underlying fungal parasitic behavioral manipulation.</title>
        <authorList>
            <person name="de Bekker C."/>
            <person name="Ohm R.A."/>
            <person name="Loreto R.G."/>
            <person name="Sebastian A."/>
            <person name="Albert I."/>
            <person name="Merrow M."/>
            <person name="Brachmann A."/>
            <person name="Hughes D.P."/>
        </authorList>
    </citation>
    <scope>NUCLEOTIDE SEQUENCE [LARGE SCALE GENOMIC DNA]</scope>
    <source>
        <strain evidence="2 3">SC16a</strain>
    </source>
</reference>
<feature type="region of interest" description="Disordered" evidence="1">
    <location>
        <begin position="1"/>
        <end position="29"/>
    </location>
</feature>
<organism evidence="2 3">
    <name type="scientific">Ophiocordyceps unilateralis</name>
    <name type="common">Zombie-ant fungus</name>
    <name type="synonym">Torrubia unilateralis</name>
    <dbReference type="NCBI Taxonomy" id="268505"/>
    <lineage>
        <taxon>Eukaryota</taxon>
        <taxon>Fungi</taxon>
        <taxon>Dikarya</taxon>
        <taxon>Ascomycota</taxon>
        <taxon>Pezizomycotina</taxon>
        <taxon>Sordariomycetes</taxon>
        <taxon>Hypocreomycetidae</taxon>
        <taxon>Hypocreales</taxon>
        <taxon>Ophiocordycipitaceae</taxon>
        <taxon>Ophiocordyceps</taxon>
    </lineage>
</organism>
<protein>
    <submittedName>
        <fullName evidence="2">Uncharacterized protein</fullName>
    </submittedName>
</protein>
<comment type="caution">
    <text evidence="2">The sequence shown here is derived from an EMBL/GenBank/DDBJ whole genome shotgun (WGS) entry which is preliminary data.</text>
</comment>
<evidence type="ECO:0000256" key="1">
    <source>
        <dbReference type="SAM" id="MobiDB-lite"/>
    </source>
</evidence>
<keyword evidence="3" id="KW-1185">Reference proteome</keyword>
<accession>A0A2A9PMA1</accession>
<dbReference type="Proteomes" id="UP000037136">
    <property type="component" value="Unassembled WGS sequence"/>
</dbReference>
<gene>
    <name evidence="2" type="ORF">XA68_13238</name>
</gene>
<reference evidence="2 3" key="2">
    <citation type="journal article" date="2017" name="Sci. Rep.">
        <title>Ant-infecting Ophiocordyceps genomes reveal a high diversity of potential behavioral manipulation genes and a possible major role for enterotoxins.</title>
        <authorList>
            <person name="de Bekker C."/>
            <person name="Ohm R.A."/>
            <person name="Evans H.C."/>
            <person name="Brachmann A."/>
            <person name="Hughes D.P."/>
        </authorList>
    </citation>
    <scope>NUCLEOTIDE SEQUENCE [LARGE SCALE GENOMIC DNA]</scope>
    <source>
        <strain evidence="2 3">SC16a</strain>
    </source>
</reference>
<dbReference type="EMBL" id="LAZP02000026">
    <property type="protein sequence ID" value="PFH62499.1"/>
    <property type="molecule type" value="Genomic_DNA"/>
</dbReference>
<proteinExistence type="predicted"/>